<dbReference type="Pfam" id="PF00297">
    <property type="entry name" value="Ribosomal_L3"/>
    <property type="match status" value="1"/>
</dbReference>
<dbReference type="FunFam" id="2.40.30.10:FF:000049">
    <property type="entry name" value="39S ribosomal protein L3, mitochondrial"/>
    <property type="match status" value="1"/>
</dbReference>
<evidence type="ECO:0000313" key="8">
    <source>
        <dbReference type="Proteomes" id="UP000594454"/>
    </source>
</evidence>
<dbReference type="GO" id="GO:0006412">
    <property type="term" value="P:translation"/>
    <property type="evidence" value="ECO:0007669"/>
    <property type="project" value="InterPro"/>
</dbReference>
<dbReference type="OMA" id="IGIYPMW"/>
<dbReference type="OrthoDB" id="274683at2759"/>
<accession>A0A7R8V2V0</accession>
<feature type="region of interest" description="Disordered" evidence="6">
    <location>
        <begin position="249"/>
        <end position="279"/>
    </location>
</feature>
<evidence type="ECO:0000313" key="7">
    <source>
        <dbReference type="EMBL" id="CAD7090972.1"/>
    </source>
</evidence>
<dbReference type="Gene3D" id="2.40.30.10">
    <property type="entry name" value="Translation factors"/>
    <property type="match status" value="2"/>
</dbReference>
<dbReference type="GO" id="GO:0003735">
    <property type="term" value="F:structural constituent of ribosome"/>
    <property type="evidence" value="ECO:0007669"/>
    <property type="project" value="InterPro"/>
</dbReference>
<evidence type="ECO:0000256" key="6">
    <source>
        <dbReference type="SAM" id="MobiDB-lite"/>
    </source>
</evidence>
<keyword evidence="8" id="KW-1185">Reference proteome</keyword>
<dbReference type="SUPFAM" id="SSF50447">
    <property type="entry name" value="Translation proteins"/>
    <property type="match status" value="1"/>
</dbReference>
<dbReference type="NCBIfam" id="TIGR03625">
    <property type="entry name" value="L3_bact"/>
    <property type="match status" value="1"/>
</dbReference>
<dbReference type="InterPro" id="IPR000597">
    <property type="entry name" value="Ribosomal_uL3"/>
</dbReference>
<evidence type="ECO:0000256" key="1">
    <source>
        <dbReference type="ARBA" id="ARBA00006540"/>
    </source>
</evidence>
<dbReference type="PANTHER" id="PTHR11229">
    <property type="entry name" value="50S RIBOSOMAL PROTEIN L3"/>
    <property type="match status" value="1"/>
</dbReference>
<dbReference type="GO" id="GO:0005762">
    <property type="term" value="C:mitochondrial large ribosomal subunit"/>
    <property type="evidence" value="ECO:0007669"/>
    <property type="project" value="TreeGrafter"/>
</dbReference>
<dbReference type="AlphaFoldDB" id="A0A7R8V2V0"/>
<sequence length="375" mass="42709">MSIAGRNSILLRTLLVDFSNLRLSPATQQIREYYHRPKLRNPYWFVRKTRAANEDNLTAENQDFIKERVHDKFGPPAIIKGVSTYQNAVQSLVKAEEREKVEWSPKLRRTGVLARKIGNYPLWLKNGKKIHTTLLHVVDNHVVRYIPPEEYKPTQKPTVHDVSKYGCLLVGAESTDPSLLTKEYCGLFKDSGVMPKKHLARFLVSPEAALSPGTPLNVTHFRIGDFVDVRGKTIDRGFQGVMKRHGFKGMPASHGVTKTHRRGGNIGAGGEKGRVWPGTKMPGHMGNRYRILKGLRIWRINTKYNVMWVQGNCIAGDTNSMVYIYDTILPLRKPQISPPFPTYFEDESEEALPEEIWYETVHDFKDPSITFAPES</sequence>
<organism evidence="7 8">
    <name type="scientific">Hermetia illucens</name>
    <name type="common">Black soldier fly</name>
    <dbReference type="NCBI Taxonomy" id="343691"/>
    <lineage>
        <taxon>Eukaryota</taxon>
        <taxon>Metazoa</taxon>
        <taxon>Ecdysozoa</taxon>
        <taxon>Arthropoda</taxon>
        <taxon>Hexapoda</taxon>
        <taxon>Insecta</taxon>
        <taxon>Pterygota</taxon>
        <taxon>Neoptera</taxon>
        <taxon>Endopterygota</taxon>
        <taxon>Diptera</taxon>
        <taxon>Brachycera</taxon>
        <taxon>Stratiomyomorpha</taxon>
        <taxon>Stratiomyidae</taxon>
        <taxon>Hermetiinae</taxon>
        <taxon>Hermetia</taxon>
    </lineage>
</organism>
<proteinExistence type="inferred from homology"/>
<evidence type="ECO:0000256" key="3">
    <source>
        <dbReference type="ARBA" id="ARBA00023274"/>
    </source>
</evidence>
<dbReference type="InParanoid" id="A0A7R8V2V0"/>
<dbReference type="InterPro" id="IPR019927">
    <property type="entry name" value="Ribosomal_uL3_bac/org-type"/>
</dbReference>
<gene>
    <name evidence="7" type="ORF">HERILL_LOCUS13425</name>
</gene>
<name>A0A7R8V2V0_HERIL</name>
<dbReference type="InterPro" id="IPR009000">
    <property type="entry name" value="Transl_B-barrel_sf"/>
</dbReference>
<keyword evidence="3" id="KW-0687">Ribonucleoprotein</keyword>
<evidence type="ECO:0000256" key="5">
    <source>
        <dbReference type="ARBA" id="ARBA00035396"/>
    </source>
</evidence>
<reference evidence="7 8" key="1">
    <citation type="submission" date="2020-11" db="EMBL/GenBank/DDBJ databases">
        <authorList>
            <person name="Wallbank WR R."/>
            <person name="Pardo Diaz C."/>
            <person name="Kozak K."/>
            <person name="Martin S."/>
            <person name="Jiggins C."/>
            <person name="Moest M."/>
            <person name="Warren A I."/>
            <person name="Generalovic N T."/>
            <person name="Byers J.R.P. K."/>
            <person name="Montejo-Kovacevich G."/>
            <person name="Yen C E."/>
        </authorList>
    </citation>
    <scope>NUCLEOTIDE SEQUENCE [LARGE SCALE GENOMIC DNA]</scope>
</reference>
<dbReference type="FunCoup" id="A0A7R8V2V0">
    <property type="interactions" value="1214"/>
</dbReference>
<evidence type="ECO:0000256" key="2">
    <source>
        <dbReference type="ARBA" id="ARBA00022980"/>
    </source>
</evidence>
<comment type="similarity">
    <text evidence="1">Belongs to the universal ribosomal protein uL3 family.</text>
</comment>
<evidence type="ECO:0000256" key="4">
    <source>
        <dbReference type="ARBA" id="ARBA00035209"/>
    </source>
</evidence>
<protein>
    <recommendedName>
        <fullName evidence="4">Large ribosomal subunit protein uL3m</fullName>
    </recommendedName>
    <alternativeName>
        <fullName evidence="5">39S ribosomal protein L3, mitochondrial</fullName>
    </alternativeName>
</protein>
<dbReference type="PANTHER" id="PTHR11229:SF8">
    <property type="entry name" value="LARGE RIBOSOMAL SUBUNIT PROTEIN UL3M"/>
    <property type="match status" value="1"/>
</dbReference>
<dbReference type="EMBL" id="LR899013">
    <property type="protein sequence ID" value="CAD7090972.1"/>
    <property type="molecule type" value="Genomic_DNA"/>
</dbReference>
<dbReference type="Proteomes" id="UP000594454">
    <property type="component" value="Chromosome 5"/>
</dbReference>
<keyword evidence="2" id="KW-0689">Ribosomal protein</keyword>